<name>A0AAN6Y4L3_9PEZI</name>
<evidence type="ECO:0000313" key="2">
    <source>
        <dbReference type="EMBL" id="KAK4211725.1"/>
    </source>
</evidence>
<keyword evidence="3" id="KW-1185">Reference proteome</keyword>
<dbReference type="InterPro" id="IPR046676">
    <property type="entry name" value="DUF6546"/>
</dbReference>
<protein>
    <recommendedName>
        <fullName evidence="1">DUF6546 domain-containing protein</fullName>
    </recommendedName>
</protein>
<organism evidence="2 3">
    <name type="scientific">Rhypophila decipiens</name>
    <dbReference type="NCBI Taxonomy" id="261697"/>
    <lineage>
        <taxon>Eukaryota</taxon>
        <taxon>Fungi</taxon>
        <taxon>Dikarya</taxon>
        <taxon>Ascomycota</taxon>
        <taxon>Pezizomycotina</taxon>
        <taxon>Sordariomycetes</taxon>
        <taxon>Sordariomycetidae</taxon>
        <taxon>Sordariales</taxon>
        <taxon>Naviculisporaceae</taxon>
        <taxon>Rhypophila</taxon>
    </lineage>
</organism>
<proteinExistence type="predicted"/>
<comment type="caution">
    <text evidence="2">The sequence shown here is derived from an EMBL/GenBank/DDBJ whole genome shotgun (WGS) entry which is preliminary data.</text>
</comment>
<evidence type="ECO:0000259" key="1">
    <source>
        <dbReference type="Pfam" id="PF20183"/>
    </source>
</evidence>
<dbReference type="AlphaFoldDB" id="A0AAN6Y4L3"/>
<sequence>MVGFVFFSLQQSPIQLATMAKWDDLALELRTQIWNNLSTDARRRRNLAADNPELREDKKWYFARANYALVCRDWQGFFEKECLRSLILTYERVDWLNQMVPPHKRHLVKHIWLWVKLPHYHVHEYLYTSTKEHSQEYREARVFTGAVCGLFRSLSSWETTHGQGHGVTLELTVYSPSDKAHGLTNGCFGDRFFIPFEWTGKEYLDDPDESWVFHARRYPQFDHMYDRTLPALAKLHGLKEEAPNLPRAFRLLNRDIPYRVPVVTRFLIRRQYYRAISTDTLRQMLENLPGLERITYEMHRTHPTVSGERDQGCTLLLERLLSTSDIKRLSLYEEAGEGWGFNIERSGGLYVPLGRMLGAGTGNLEELSLSHLVDAKDFFYEFFPQKNSIDGDQPQPRPYWRNLRSLAITSKVLGWVGHGWNGGQARDNTSLDELLTAVAKALASMPKLEILEIWNAESGQENWTARTAAQGAIFRYERHSRDNGSPTLTWCSSWDTSLSSGVIEAWKDAASQLDARRDIVVENRMMKPLKTQGSILPLLKLRSLILDEVSLYQVEWEAETIERFRN</sequence>
<dbReference type="EMBL" id="MU858142">
    <property type="protein sequence ID" value="KAK4211725.1"/>
    <property type="molecule type" value="Genomic_DNA"/>
</dbReference>
<reference evidence="2" key="1">
    <citation type="journal article" date="2023" name="Mol. Phylogenet. Evol.">
        <title>Genome-scale phylogeny and comparative genomics of the fungal order Sordariales.</title>
        <authorList>
            <person name="Hensen N."/>
            <person name="Bonometti L."/>
            <person name="Westerberg I."/>
            <person name="Brannstrom I.O."/>
            <person name="Guillou S."/>
            <person name="Cros-Aarteil S."/>
            <person name="Calhoun S."/>
            <person name="Haridas S."/>
            <person name="Kuo A."/>
            <person name="Mondo S."/>
            <person name="Pangilinan J."/>
            <person name="Riley R."/>
            <person name="LaButti K."/>
            <person name="Andreopoulos B."/>
            <person name="Lipzen A."/>
            <person name="Chen C."/>
            <person name="Yan M."/>
            <person name="Daum C."/>
            <person name="Ng V."/>
            <person name="Clum A."/>
            <person name="Steindorff A."/>
            <person name="Ohm R.A."/>
            <person name="Martin F."/>
            <person name="Silar P."/>
            <person name="Natvig D.O."/>
            <person name="Lalanne C."/>
            <person name="Gautier V."/>
            <person name="Ament-Velasquez S.L."/>
            <person name="Kruys A."/>
            <person name="Hutchinson M.I."/>
            <person name="Powell A.J."/>
            <person name="Barry K."/>
            <person name="Miller A.N."/>
            <person name="Grigoriev I.V."/>
            <person name="Debuchy R."/>
            <person name="Gladieux P."/>
            <person name="Hiltunen Thoren M."/>
            <person name="Johannesson H."/>
        </authorList>
    </citation>
    <scope>NUCLEOTIDE SEQUENCE</scope>
    <source>
        <strain evidence="2">PSN293</strain>
    </source>
</reference>
<reference evidence="2" key="2">
    <citation type="submission" date="2023-05" db="EMBL/GenBank/DDBJ databases">
        <authorList>
            <consortium name="Lawrence Berkeley National Laboratory"/>
            <person name="Steindorff A."/>
            <person name="Hensen N."/>
            <person name="Bonometti L."/>
            <person name="Westerberg I."/>
            <person name="Brannstrom I.O."/>
            <person name="Guillou S."/>
            <person name="Cros-Aarteil S."/>
            <person name="Calhoun S."/>
            <person name="Haridas S."/>
            <person name="Kuo A."/>
            <person name="Mondo S."/>
            <person name="Pangilinan J."/>
            <person name="Riley R."/>
            <person name="Labutti K."/>
            <person name="Andreopoulos B."/>
            <person name="Lipzen A."/>
            <person name="Chen C."/>
            <person name="Yanf M."/>
            <person name="Daum C."/>
            <person name="Ng V."/>
            <person name="Clum A."/>
            <person name="Ohm R."/>
            <person name="Martin F."/>
            <person name="Silar P."/>
            <person name="Natvig D."/>
            <person name="Lalanne C."/>
            <person name="Gautier V."/>
            <person name="Ament-Velasquez S.L."/>
            <person name="Kruys A."/>
            <person name="Hutchinson M.I."/>
            <person name="Powell A.J."/>
            <person name="Barry K."/>
            <person name="Miller A.N."/>
            <person name="Grigoriev I.V."/>
            <person name="Debuchy R."/>
            <person name="Gladieux P."/>
            <person name="Thoren M.H."/>
            <person name="Johannesson H."/>
        </authorList>
    </citation>
    <scope>NUCLEOTIDE SEQUENCE</scope>
    <source>
        <strain evidence="2">PSN293</strain>
    </source>
</reference>
<dbReference type="Pfam" id="PF20183">
    <property type="entry name" value="DUF6546"/>
    <property type="match status" value="1"/>
</dbReference>
<feature type="domain" description="DUF6546" evidence="1">
    <location>
        <begin position="327"/>
        <end position="547"/>
    </location>
</feature>
<dbReference type="Proteomes" id="UP001301769">
    <property type="component" value="Unassembled WGS sequence"/>
</dbReference>
<evidence type="ECO:0000313" key="3">
    <source>
        <dbReference type="Proteomes" id="UP001301769"/>
    </source>
</evidence>
<accession>A0AAN6Y4L3</accession>
<gene>
    <name evidence="2" type="ORF">QBC37DRAFT_426296</name>
</gene>